<dbReference type="EMBL" id="JBGMDY010000010">
    <property type="protein sequence ID" value="KAL2319628.1"/>
    <property type="molecule type" value="Genomic_DNA"/>
</dbReference>
<organism evidence="1 2">
    <name type="scientific">Flemingia macrophylla</name>
    <dbReference type="NCBI Taxonomy" id="520843"/>
    <lineage>
        <taxon>Eukaryota</taxon>
        <taxon>Viridiplantae</taxon>
        <taxon>Streptophyta</taxon>
        <taxon>Embryophyta</taxon>
        <taxon>Tracheophyta</taxon>
        <taxon>Spermatophyta</taxon>
        <taxon>Magnoliopsida</taxon>
        <taxon>eudicotyledons</taxon>
        <taxon>Gunneridae</taxon>
        <taxon>Pentapetalae</taxon>
        <taxon>rosids</taxon>
        <taxon>fabids</taxon>
        <taxon>Fabales</taxon>
        <taxon>Fabaceae</taxon>
        <taxon>Papilionoideae</taxon>
        <taxon>50 kb inversion clade</taxon>
        <taxon>NPAAA clade</taxon>
        <taxon>indigoferoid/millettioid clade</taxon>
        <taxon>Phaseoleae</taxon>
        <taxon>Flemingia</taxon>
    </lineage>
</organism>
<accession>A0ABD1L8C4</accession>
<dbReference type="Proteomes" id="UP001603857">
    <property type="component" value="Unassembled WGS sequence"/>
</dbReference>
<dbReference type="AlphaFoldDB" id="A0ABD1L8C4"/>
<comment type="caution">
    <text evidence="1">The sequence shown here is derived from an EMBL/GenBank/DDBJ whole genome shotgun (WGS) entry which is preliminary data.</text>
</comment>
<proteinExistence type="predicted"/>
<gene>
    <name evidence="1" type="ORF">Fmac_028597</name>
</gene>
<sequence>MPLLRESATFVLAITTKLVCVLLRSNLEWMSILRLMLRVHDVATDTIVETRKLEGKLVALVNLVTQLVANQKPTLLQEFAASVLPMTTVLVSVLLREQSE</sequence>
<keyword evidence="2" id="KW-1185">Reference proteome</keyword>
<evidence type="ECO:0000313" key="2">
    <source>
        <dbReference type="Proteomes" id="UP001603857"/>
    </source>
</evidence>
<name>A0ABD1L8C4_9FABA</name>
<reference evidence="1 2" key="1">
    <citation type="submission" date="2024-08" db="EMBL/GenBank/DDBJ databases">
        <title>Insights into the chromosomal genome structure of Flemingia macrophylla.</title>
        <authorList>
            <person name="Ding Y."/>
            <person name="Zhao Y."/>
            <person name="Bi W."/>
            <person name="Wu M."/>
            <person name="Zhao G."/>
            <person name="Gong Y."/>
            <person name="Li W."/>
            <person name="Zhang P."/>
        </authorList>
    </citation>
    <scope>NUCLEOTIDE SEQUENCE [LARGE SCALE GENOMIC DNA]</scope>
    <source>
        <strain evidence="1">DYQJB</strain>
        <tissue evidence="1">Leaf</tissue>
    </source>
</reference>
<protein>
    <submittedName>
        <fullName evidence="1">Uncharacterized protein</fullName>
    </submittedName>
</protein>
<evidence type="ECO:0000313" key="1">
    <source>
        <dbReference type="EMBL" id="KAL2319628.1"/>
    </source>
</evidence>